<proteinExistence type="predicted"/>
<dbReference type="Proteomes" id="UP000053593">
    <property type="component" value="Unassembled WGS sequence"/>
</dbReference>
<dbReference type="EMBL" id="KN834881">
    <property type="protein sequence ID" value="KIK50878.1"/>
    <property type="molecule type" value="Genomic_DNA"/>
</dbReference>
<dbReference type="HOGENOM" id="CLU_004552_3_0_1"/>
<gene>
    <name evidence="1" type="ORF">GYMLUDRAFT_135454</name>
</gene>
<dbReference type="Pfam" id="PF18758">
    <property type="entry name" value="KDZ"/>
    <property type="match status" value="1"/>
</dbReference>
<dbReference type="AlphaFoldDB" id="A0A0D0C7W2"/>
<dbReference type="OrthoDB" id="2666777at2759"/>
<reference evidence="1 2" key="1">
    <citation type="submission" date="2014-04" db="EMBL/GenBank/DDBJ databases">
        <title>Evolutionary Origins and Diversification of the Mycorrhizal Mutualists.</title>
        <authorList>
            <consortium name="DOE Joint Genome Institute"/>
            <consortium name="Mycorrhizal Genomics Consortium"/>
            <person name="Kohler A."/>
            <person name="Kuo A."/>
            <person name="Nagy L.G."/>
            <person name="Floudas D."/>
            <person name="Copeland A."/>
            <person name="Barry K.W."/>
            <person name="Cichocki N."/>
            <person name="Veneault-Fourrey C."/>
            <person name="LaButti K."/>
            <person name="Lindquist E.A."/>
            <person name="Lipzen A."/>
            <person name="Lundell T."/>
            <person name="Morin E."/>
            <person name="Murat C."/>
            <person name="Riley R."/>
            <person name="Ohm R."/>
            <person name="Sun H."/>
            <person name="Tunlid A."/>
            <person name="Henrissat B."/>
            <person name="Grigoriev I.V."/>
            <person name="Hibbett D.S."/>
            <person name="Martin F."/>
        </authorList>
    </citation>
    <scope>NUCLEOTIDE SEQUENCE [LARGE SCALE GENOMIC DNA]</scope>
    <source>
        <strain evidence="1 2">FD-317 M1</strain>
    </source>
</reference>
<evidence type="ECO:0000313" key="1">
    <source>
        <dbReference type="EMBL" id="KIK50878.1"/>
    </source>
</evidence>
<keyword evidence="2" id="KW-1185">Reference proteome</keyword>
<dbReference type="InterPro" id="IPR040521">
    <property type="entry name" value="KDZ"/>
</dbReference>
<sequence length="133" mass="14719">PSDYLRAQCLLCFGGESSFKEGLVCLMDACFTQKHNKQSTVDPLIKHPSSVFISPEKVAIWQEFVETVQPTTKGQCQKDKLEAPPEDNCYEGPLKVLNSTLDTCENSFTAANGDRQKASMQFFDSTALMGLLC</sequence>
<organism evidence="1 2">
    <name type="scientific">Collybiopsis luxurians FD-317 M1</name>
    <dbReference type="NCBI Taxonomy" id="944289"/>
    <lineage>
        <taxon>Eukaryota</taxon>
        <taxon>Fungi</taxon>
        <taxon>Dikarya</taxon>
        <taxon>Basidiomycota</taxon>
        <taxon>Agaricomycotina</taxon>
        <taxon>Agaricomycetes</taxon>
        <taxon>Agaricomycetidae</taxon>
        <taxon>Agaricales</taxon>
        <taxon>Marasmiineae</taxon>
        <taxon>Omphalotaceae</taxon>
        <taxon>Collybiopsis</taxon>
        <taxon>Collybiopsis luxurians</taxon>
    </lineage>
</organism>
<name>A0A0D0C7W2_9AGAR</name>
<protein>
    <submittedName>
        <fullName evidence="1">Uncharacterized protein</fullName>
    </submittedName>
</protein>
<accession>A0A0D0C7W2</accession>
<evidence type="ECO:0000313" key="2">
    <source>
        <dbReference type="Proteomes" id="UP000053593"/>
    </source>
</evidence>
<feature type="non-terminal residue" evidence="1">
    <location>
        <position position="133"/>
    </location>
</feature>
<feature type="non-terminal residue" evidence="1">
    <location>
        <position position="1"/>
    </location>
</feature>